<proteinExistence type="predicted"/>
<dbReference type="Proteomes" id="UP000799118">
    <property type="component" value="Unassembled WGS sequence"/>
</dbReference>
<organism evidence="2 3">
    <name type="scientific">Gymnopus androsaceus JB14</name>
    <dbReference type="NCBI Taxonomy" id="1447944"/>
    <lineage>
        <taxon>Eukaryota</taxon>
        <taxon>Fungi</taxon>
        <taxon>Dikarya</taxon>
        <taxon>Basidiomycota</taxon>
        <taxon>Agaricomycotina</taxon>
        <taxon>Agaricomycetes</taxon>
        <taxon>Agaricomycetidae</taxon>
        <taxon>Agaricales</taxon>
        <taxon>Marasmiineae</taxon>
        <taxon>Omphalotaceae</taxon>
        <taxon>Gymnopus</taxon>
    </lineage>
</organism>
<evidence type="ECO:0000313" key="2">
    <source>
        <dbReference type="EMBL" id="KAE9382614.1"/>
    </source>
</evidence>
<feature type="compositionally biased region" description="Basic and acidic residues" evidence="1">
    <location>
        <begin position="22"/>
        <end position="31"/>
    </location>
</feature>
<evidence type="ECO:0000313" key="3">
    <source>
        <dbReference type="Proteomes" id="UP000799118"/>
    </source>
</evidence>
<gene>
    <name evidence="2" type="ORF">BT96DRAFT_1050799</name>
</gene>
<reference evidence="2" key="1">
    <citation type="journal article" date="2019" name="Environ. Microbiol.">
        <title>Fungal ecological strategies reflected in gene transcription - a case study of two litter decomposers.</title>
        <authorList>
            <person name="Barbi F."/>
            <person name="Kohler A."/>
            <person name="Barry K."/>
            <person name="Baskaran P."/>
            <person name="Daum C."/>
            <person name="Fauchery L."/>
            <person name="Ihrmark K."/>
            <person name="Kuo A."/>
            <person name="LaButti K."/>
            <person name="Lipzen A."/>
            <person name="Morin E."/>
            <person name="Grigoriev I.V."/>
            <person name="Henrissat B."/>
            <person name="Lindahl B."/>
            <person name="Martin F."/>
        </authorList>
    </citation>
    <scope>NUCLEOTIDE SEQUENCE</scope>
    <source>
        <strain evidence="2">JB14</strain>
    </source>
</reference>
<sequence>MYYLGLPLPYIDPQIKNQVFKEKELKGKEREEQEEQEEQEKVKQAQREQEQEAQPAQTSTKKRKPNVEMDIDPVLFIVLIFVSSPSYTLPLLGMKASLTGRAGGTLTAPPIQLSLQRPHNDRVYALWIPLGPRKPVEVADRVGTLATIAATLAQCNRPSCKPKLAHSHHRSTSHHHFISLGDAGTHPPPKRTRQDSCFELLFYNGRACV</sequence>
<feature type="compositionally biased region" description="Basic and acidic residues" evidence="1">
    <location>
        <begin position="39"/>
        <end position="50"/>
    </location>
</feature>
<dbReference type="AlphaFoldDB" id="A0A6A4GAV9"/>
<protein>
    <submittedName>
        <fullName evidence="2">Uncharacterized protein</fullName>
    </submittedName>
</protein>
<evidence type="ECO:0000256" key="1">
    <source>
        <dbReference type="SAM" id="MobiDB-lite"/>
    </source>
</evidence>
<feature type="region of interest" description="Disordered" evidence="1">
    <location>
        <begin position="22"/>
        <end position="65"/>
    </location>
</feature>
<keyword evidence="3" id="KW-1185">Reference proteome</keyword>
<accession>A0A6A4GAV9</accession>
<name>A0A6A4GAV9_9AGAR</name>
<dbReference type="EMBL" id="ML771254">
    <property type="protein sequence ID" value="KAE9382614.1"/>
    <property type="molecule type" value="Genomic_DNA"/>
</dbReference>